<dbReference type="InParanoid" id="A0A1D2VAL4"/>
<dbReference type="GO" id="GO:0005935">
    <property type="term" value="C:cellular bud neck"/>
    <property type="evidence" value="ECO:0007669"/>
    <property type="project" value="TreeGrafter"/>
</dbReference>
<evidence type="ECO:0000313" key="4">
    <source>
        <dbReference type="Proteomes" id="UP000095038"/>
    </source>
</evidence>
<dbReference type="OrthoDB" id="3980401at2759"/>
<dbReference type="EMBL" id="KV454490">
    <property type="protein sequence ID" value="ODV58704.1"/>
    <property type="molecule type" value="Genomic_DNA"/>
</dbReference>
<evidence type="ECO:0000256" key="1">
    <source>
        <dbReference type="SAM" id="MobiDB-lite"/>
    </source>
</evidence>
<dbReference type="STRING" id="1344418.A0A1D2VAL4"/>
<organism evidence="3 4">
    <name type="scientific">Ascoidea rubescens DSM 1968</name>
    <dbReference type="NCBI Taxonomy" id="1344418"/>
    <lineage>
        <taxon>Eukaryota</taxon>
        <taxon>Fungi</taxon>
        <taxon>Dikarya</taxon>
        <taxon>Ascomycota</taxon>
        <taxon>Saccharomycotina</taxon>
        <taxon>Saccharomycetes</taxon>
        <taxon>Ascoideaceae</taxon>
        <taxon>Ascoidea</taxon>
    </lineage>
</organism>
<dbReference type="InterPro" id="IPR037504">
    <property type="entry name" value="PSI_induc_2"/>
</dbReference>
<keyword evidence="2" id="KW-1133">Transmembrane helix</keyword>
<reference evidence="4" key="1">
    <citation type="submission" date="2016-05" db="EMBL/GenBank/DDBJ databases">
        <title>Comparative genomics of biotechnologically important yeasts.</title>
        <authorList>
            <consortium name="DOE Joint Genome Institute"/>
            <person name="Riley R."/>
            <person name="Haridas S."/>
            <person name="Wolfe K.H."/>
            <person name="Lopes M.R."/>
            <person name="Hittinger C.T."/>
            <person name="Goker M."/>
            <person name="Salamov A."/>
            <person name="Wisecaver J."/>
            <person name="Long T.M."/>
            <person name="Aerts A.L."/>
            <person name="Barry K."/>
            <person name="Choi C."/>
            <person name="Clum A."/>
            <person name="Coughlan A.Y."/>
            <person name="Deshpande S."/>
            <person name="Douglass A.P."/>
            <person name="Hanson S.J."/>
            <person name="Klenk H.-P."/>
            <person name="Labutti K."/>
            <person name="Lapidus A."/>
            <person name="Lindquist E."/>
            <person name="Lipzen A."/>
            <person name="Meier-Kolthoff J.P."/>
            <person name="Ohm R.A."/>
            <person name="Otillar R.P."/>
            <person name="Pangilinan J."/>
            <person name="Peng Y."/>
            <person name="Rokas A."/>
            <person name="Rosa C.A."/>
            <person name="Scheuner C."/>
            <person name="Sibirny A.A."/>
            <person name="Slot J.C."/>
            <person name="Stielow J.B."/>
            <person name="Sun H."/>
            <person name="Kurtzman C.P."/>
            <person name="Blackwell M."/>
            <person name="Grigoriev I.V."/>
            <person name="Jeffries T.W."/>
        </authorList>
    </citation>
    <scope>NUCLEOTIDE SEQUENCE [LARGE SCALE GENOMIC DNA]</scope>
    <source>
        <strain evidence="4">DSM 1968</strain>
    </source>
</reference>
<gene>
    <name evidence="3" type="ORF">ASCRUDRAFT_72380</name>
</gene>
<dbReference type="PANTHER" id="PTHR40018:SF1">
    <property type="entry name" value="[PSI+] INDUCTION PROTEIN 2"/>
    <property type="match status" value="1"/>
</dbReference>
<dbReference type="RefSeq" id="XP_020045011.1">
    <property type="nucleotide sequence ID" value="XM_020192067.1"/>
</dbReference>
<keyword evidence="2" id="KW-0812">Transmembrane</keyword>
<dbReference type="Proteomes" id="UP000095038">
    <property type="component" value="Unassembled WGS sequence"/>
</dbReference>
<accession>A0A1D2VAL4</accession>
<feature type="transmembrane region" description="Helical" evidence="2">
    <location>
        <begin position="58"/>
        <end position="78"/>
    </location>
</feature>
<feature type="compositionally biased region" description="Polar residues" evidence="1">
    <location>
        <begin position="149"/>
        <end position="166"/>
    </location>
</feature>
<sequence length="213" mass="23839">MIIPSEFLSSKEILCPNRLLLLARDVADAVDGVEDAYNDTVSTAKSFQSWDTCMDNNVCKWVAIVGIILASLLVIWLLSTLIQVICCGATCIGALCCCFFKCCSCCCPSKSKNRDVSDGNQQFSNFFNKQKVAKFSPLANPNMYPPKQETPNYYEQLNGDSQNAPQDLNDPYDKNSFNNYPNNAYEKIEMASFPNQPGAQYQNQHQNQGHTHF</sequence>
<keyword evidence="2" id="KW-0472">Membrane</keyword>
<keyword evidence="4" id="KW-1185">Reference proteome</keyword>
<evidence type="ECO:0000313" key="3">
    <source>
        <dbReference type="EMBL" id="ODV58704.1"/>
    </source>
</evidence>
<evidence type="ECO:0000256" key="2">
    <source>
        <dbReference type="SAM" id="Phobius"/>
    </source>
</evidence>
<dbReference type="PANTHER" id="PTHR40018">
    <property type="entry name" value="[PSI+] INDUCTION PROTEIN 2"/>
    <property type="match status" value="1"/>
</dbReference>
<dbReference type="AlphaFoldDB" id="A0A1D2VAL4"/>
<protein>
    <submittedName>
        <fullName evidence="3">Uncharacterized protein</fullName>
    </submittedName>
</protein>
<name>A0A1D2VAL4_9ASCO</name>
<feature type="region of interest" description="Disordered" evidence="1">
    <location>
        <begin position="137"/>
        <end position="173"/>
    </location>
</feature>
<dbReference type="GO" id="GO:0005886">
    <property type="term" value="C:plasma membrane"/>
    <property type="evidence" value="ECO:0007669"/>
    <property type="project" value="TreeGrafter"/>
</dbReference>
<proteinExistence type="predicted"/>
<dbReference type="GeneID" id="30965703"/>